<evidence type="ECO:0000256" key="3">
    <source>
        <dbReference type="ARBA" id="ARBA00022553"/>
    </source>
</evidence>
<dbReference type="PROSITE" id="PS50109">
    <property type="entry name" value="HIS_KIN"/>
    <property type="match status" value="1"/>
</dbReference>
<keyword evidence="3" id="KW-0597">Phosphoprotein</keyword>
<keyword evidence="6" id="KW-0418">Kinase</keyword>
<dbReference type="Pfam" id="PF02518">
    <property type="entry name" value="HATPase_c"/>
    <property type="match status" value="1"/>
</dbReference>
<dbReference type="SUPFAM" id="SSF55874">
    <property type="entry name" value="ATPase domain of HSP90 chaperone/DNA topoisomerase II/histidine kinase"/>
    <property type="match status" value="1"/>
</dbReference>
<comment type="caution">
    <text evidence="11">The sequence shown here is derived from an EMBL/GenBank/DDBJ whole genome shotgun (WGS) entry which is preliminary data.</text>
</comment>
<dbReference type="EMBL" id="JAIBOA010000022">
    <property type="protein sequence ID" value="MBW8486219.1"/>
    <property type="molecule type" value="Genomic_DNA"/>
</dbReference>
<dbReference type="InterPro" id="IPR003594">
    <property type="entry name" value="HATPase_dom"/>
</dbReference>
<keyword evidence="12" id="KW-1185">Reference proteome</keyword>
<evidence type="ECO:0000313" key="11">
    <source>
        <dbReference type="EMBL" id="MBW8486219.1"/>
    </source>
</evidence>
<dbReference type="SMART" id="SM00387">
    <property type="entry name" value="HATPase_c"/>
    <property type="match status" value="1"/>
</dbReference>
<proteinExistence type="predicted"/>
<name>A0ABS7G2W8_9ACTN</name>
<dbReference type="PANTHER" id="PTHR45436">
    <property type="entry name" value="SENSOR HISTIDINE KINASE YKOH"/>
    <property type="match status" value="1"/>
</dbReference>
<dbReference type="InterPro" id="IPR010910">
    <property type="entry name" value="Nitrate/nitrite_sensing_bac"/>
</dbReference>
<evidence type="ECO:0000313" key="12">
    <source>
        <dbReference type="Proteomes" id="UP000774570"/>
    </source>
</evidence>
<gene>
    <name evidence="11" type="ORF">K1Y72_27880</name>
</gene>
<evidence type="ECO:0000256" key="5">
    <source>
        <dbReference type="ARBA" id="ARBA00022692"/>
    </source>
</evidence>
<protein>
    <recommendedName>
        <fullName evidence="2">histidine kinase</fullName>
        <ecNumber evidence="2">2.7.13.3</ecNumber>
    </recommendedName>
</protein>
<feature type="compositionally biased region" description="Pro residues" evidence="8">
    <location>
        <begin position="699"/>
        <end position="709"/>
    </location>
</feature>
<feature type="compositionally biased region" description="Pro residues" evidence="8">
    <location>
        <begin position="773"/>
        <end position="799"/>
    </location>
</feature>
<evidence type="ECO:0000256" key="2">
    <source>
        <dbReference type="ARBA" id="ARBA00012438"/>
    </source>
</evidence>
<dbReference type="Gene3D" id="3.30.565.10">
    <property type="entry name" value="Histidine kinase-like ATPase, C-terminal domain"/>
    <property type="match status" value="1"/>
</dbReference>
<comment type="catalytic activity">
    <reaction evidence="1">
        <text>ATP + protein L-histidine = ADP + protein N-phospho-L-histidine.</text>
        <dbReference type="EC" id="2.7.13.3"/>
    </reaction>
</comment>
<dbReference type="PANTHER" id="PTHR45436:SF5">
    <property type="entry name" value="SENSOR HISTIDINE KINASE TRCS"/>
    <property type="match status" value="1"/>
</dbReference>
<feature type="domain" description="NIT" evidence="10">
    <location>
        <begin position="53"/>
        <end position="322"/>
    </location>
</feature>
<feature type="domain" description="Histidine kinase" evidence="9">
    <location>
        <begin position="537"/>
        <end position="642"/>
    </location>
</feature>
<keyword evidence="4" id="KW-0808">Transferase</keyword>
<feature type="region of interest" description="Disordered" evidence="8">
    <location>
        <begin position="699"/>
        <end position="731"/>
    </location>
</feature>
<keyword evidence="7" id="KW-1133">Transmembrane helix</keyword>
<evidence type="ECO:0000256" key="1">
    <source>
        <dbReference type="ARBA" id="ARBA00000085"/>
    </source>
</evidence>
<evidence type="ECO:0000256" key="4">
    <source>
        <dbReference type="ARBA" id="ARBA00022679"/>
    </source>
</evidence>
<dbReference type="EC" id="2.7.13.3" evidence="2"/>
<evidence type="ECO:0000256" key="7">
    <source>
        <dbReference type="ARBA" id="ARBA00022989"/>
    </source>
</evidence>
<feature type="compositionally biased region" description="Basic and acidic residues" evidence="8">
    <location>
        <begin position="828"/>
        <end position="855"/>
    </location>
</feature>
<dbReference type="PROSITE" id="PS50906">
    <property type="entry name" value="NIT"/>
    <property type="match status" value="1"/>
</dbReference>
<dbReference type="Proteomes" id="UP000774570">
    <property type="component" value="Unassembled WGS sequence"/>
</dbReference>
<evidence type="ECO:0000256" key="6">
    <source>
        <dbReference type="ARBA" id="ARBA00022777"/>
    </source>
</evidence>
<dbReference type="InterPro" id="IPR005467">
    <property type="entry name" value="His_kinase_dom"/>
</dbReference>
<dbReference type="InterPro" id="IPR013587">
    <property type="entry name" value="Nitrate/nitrite_sensing"/>
</dbReference>
<evidence type="ECO:0000259" key="10">
    <source>
        <dbReference type="PROSITE" id="PS50906"/>
    </source>
</evidence>
<feature type="region of interest" description="Disordered" evidence="8">
    <location>
        <begin position="751"/>
        <end position="855"/>
    </location>
</feature>
<sequence>MRRRLSTIRTRITILTLVPLASLVALWSFTTAISFQEARNLLRSDQFQRTVVLPVQATVDALQKERRLSAWYVGAGKGADGAALRAQRAATDRTRRIVQENVEQGRARNSTKTRVRQRLDELVRSLGRLSVVRGAVDEHRADRDKVVADYTGIVDAGFAVFQQVSPDDGRITSDARTLASIGRTHEFLAREDAVLSGALAAGRLSAAERDQFAQLVGARRLLSEDATAGLNETDVARYRALHASTEAVRLRKLEDAVVAGPAKARAPRAPGTAGAPGTSVGPVSNIGVQAADWRASADAVQRDLFAFEDQVLKGITERAQGIAIGVFVRLGIAGGLGLLAVVLSSVLAWRVARRLVRECRTLASGVVDFATRQLPRLADRVRSGEEPAVSGPDPVFRLREIQQISDSFTRTRDAVLVAAAGEIAARRGLSEVFVNLARRNQALLHRQLSLLDAMERRIDDPSELADLFRLDHLATRMRRHAEGLVILAGKSAGRGWRKPVPLVDVVRGAVAEVEDYPRVRVQPLPRIALRGSAVADVIHLLAELVENATTFSPPQSPVLVSGHAVGHGYVIEIEDRGLGMDEQQVRDANAKLADAPEFDPADSAQLGLFVVARLAERHDVRVTLRPSPYGGTTAIVLIPASLIVADADAEPAPRRAATGPMKVLAGPQSPALPVEAGAGAGEGPVRLVADLAVETVPAEPVPDEAPAPAPASAEQAEPGPPELTADGLPRRRRQANLAPELRERVDARLAAENGQRAGDRPGGGTGGHAVPARPAPMMPLAAPTPPAPAAPPAAGPAPADPTRTDPGTRSPEELRSMMSAMQAGWQRGRHESGQDGAGRDEQSRSHPDHQEDDQR</sequence>
<dbReference type="InterPro" id="IPR036890">
    <property type="entry name" value="HATPase_C_sf"/>
</dbReference>
<accession>A0ABS7G2W8</accession>
<evidence type="ECO:0000256" key="8">
    <source>
        <dbReference type="SAM" id="MobiDB-lite"/>
    </source>
</evidence>
<evidence type="ECO:0000259" key="9">
    <source>
        <dbReference type="PROSITE" id="PS50109"/>
    </source>
</evidence>
<keyword evidence="7" id="KW-0472">Membrane</keyword>
<reference evidence="11 12" key="1">
    <citation type="submission" date="2021-07" db="EMBL/GenBank/DDBJ databases">
        <title>Actinomadura sp. PM05-2 isolated from lichen.</title>
        <authorList>
            <person name="Somphong A."/>
            <person name="Phongsopitanun W."/>
            <person name="Tanasupawat S."/>
            <person name="Peongsungnone V."/>
        </authorList>
    </citation>
    <scope>NUCLEOTIDE SEQUENCE [LARGE SCALE GENOMIC DNA]</scope>
    <source>
        <strain evidence="11 12">PM05-2</strain>
    </source>
</reference>
<keyword evidence="5" id="KW-0812">Transmembrane</keyword>
<dbReference type="InterPro" id="IPR050428">
    <property type="entry name" value="TCS_sensor_his_kinase"/>
</dbReference>
<organism evidence="11 12">
    <name type="scientific">Actinomadura parmotrematis</name>
    <dbReference type="NCBI Taxonomy" id="2864039"/>
    <lineage>
        <taxon>Bacteria</taxon>
        <taxon>Bacillati</taxon>
        <taxon>Actinomycetota</taxon>
        <taxon>Actinomycetes</taxon>
        <taxon>Streptosporangiales</taxon>
        <taxon>Thermomonosporaceae</taxon>
        <taxon>Actinomadura</taxon>
    </lineage>
</organism>
<dbReference type="Pfam" id="PF08376">
    <property type="entry name" value="NIT"/>
    <property type="match status" value="1"/>
</dbReference>